<keyword evidence="2" id="KW-1185">Reference proteome</keyword>
<sequence length="93" mass="11296">MGYEQLIIERQLYAICCLFLALNTKNEQINSFKQFQYSEQDIIETFDRFYNVSQFIKLQLQINSSEPYIQRHRHLNLRDIQLNIPNSEFITQF</sequence>
<name>A0A8S1RLP3_9CILI</name>
<organism evidence="1 2">
    <name type="scientific">Paramecium sonneborni</name>
    <dbReference type="NCBI Taxonomy" id="65129"/>
    <lineage>
        <taxon>Eukaryota</taxon>
        <taxon>Sar</taxon>
        <taxon>Alveolata</taxon>
        <taxon>Ciliophora</taxon>
        <taxon>Intramacronucleata</taxon>
        <taxon>Oligohymenophorea</taxon>
        <taxon>Peniculida</taxon>
        <taxon>Parameciidae</taxon>
        <taxon>Paramecium</taxon>
    </lineage>
</organism>
<dbReference type="EMBL" id="CAJJDN010000207">
    <property type="protein sequence ID" value="CAD8129116.1"/>
    <property type="molecule type" value="Genomic_DNA"/>
</dbReference>
<gene>
    <name evidence="1" type="ORF">PSON_ATCC_30995.1.T2070037</name>
</gene>
<proteinExistence type="predicted"/>
<evidence type="ECO:0000313" key="1">
    <source>
        <dbReference type="EMBL" id="CAD8129116.1"/>
    </source>
</evidence>
<dbReference type="OrthoDB" id="10358679at2759"/>
<comment type="caution">
    <text evidence="1">The sequence shown here is derived from an EMBL/GenBank/DDBJ whole genome shotgun (WGS) entry which is preliminary data.</text>
</comment>
<evidence type="ECO:0000313" key="2">
    <source>
        <dbReference type="Proteomes" id="UP000692954"/>
    </source>
</evidence>
<dbReference type="Proteomes" id="UP000692954">
    <property type="component" value="Unassembled WGS sequence"/>
</dbReference>
<accession>A0A8S1RLP3</accession>
<reference evidence="1" key="1">
    <citation type="submission" date="2021-01" db="EMBL/GenBank/DDBJ databases">
        <authorList>
            <consortium name="Genoscope - CEA"/>
            <person name="William W."/>
        </authorList>
    </citation>
    <scope>NUCLEOTIDE SEQUENCE</scope>
</reference>
<dbReference type="AlphaFoldDB" id="A0A8S1RLP3"/>
<protein>
    <submittedName>
        <fullName evidence="1">Uncharacterized protein</fullName>
    </submittedName>
</protein>